<evidence type="ECO:0000313" key="3">
    <source>
        <dbReference type="Proteomes" id="UP000190460"/>
    </source>
</evidence>
<name>A0A1T4VXD0_9GAMM</name>
<sequence>MKGLVFIEFLEMVESEFSAEMVDDIIDESDLASGGAYTSVGTYPHAEMLALVANLSSKTHLPVPTLIKVFGQHLFGRFVELYPGFFQSTQHAFDFLESIENYIHVEVRKLYPDAELPRFATSRSADDNKLIMIYYSQHPFASLAEGLIEGCLRYFNEPTQLEIIDRSQGKGNHVEFHITRLVS</sequence>
<dbReference type="SUPFAM" id="SSF111126">
    <property type="entry name" value="Ligand-binding domain in the NO signalling and Golgi transport"/>
    <property type="match status" value="1"/>
</dbReference>
<dbReference type="OrthoDB" id="7266652at2"/>
<evidence type="ECO:0000259" key="1">
    <source>
        <dbReference type="Pfam" id="PF07700"/>
    </source>
</evidence>
<dbReference type="AlphaFoldDB" id="A0A1T4VXD0"/>
<proteinExistence type="predicted"/>
<feature type="domain" description="Heme NO-binding" evidence="1">
    <location>
        <begin position="2"/>
        <end position="162"/>
    </location>
</feature>
<dbReference type="GO" id="GO:0020037">
    <property type="term" value="F:heme binding"/>
    <property type="evidence" value="ECO:0007669"/>
    <property type="project" value="InterPro"/>
</dbReference>
<dbReference type="RefSeq" id="WP_078921004.1">
    <property type="nucleotide sequence ID" value="NZ_FUYB01000002.1"/>
</dbReference>
<accession>A0A1T4VXD0</accession>
<reference evidence="2 3" key="1">
    <citation type="submission" date="2017-02" db="EMBL/GenBank/DDBJ databases">
        <authorList>
            <person name="Peterson S.W."/>
        </authorList>
    </citation>
    <scope>NUCLEOTIDE SEQUENCE [LARGE SCALE GENOMIC DNA]</scope>
    <source>
        <strain evidence="2 3">ATCC 49788</strain>
    </source>
</reference>
<dbReference type="Gene3D" id="3.90.1520.10">
    <property type="entry name" value="H-NOX domain"/>
    <property type="match status" value="1"/>
</dbReference>
<dbReference type="STRING" id="92487.SAMN02745130_00503"/>
<gene>
    <name evidence="2" type="ORF">SAMN02745130_00503</name>
</gene>
<organism evidence="2 3">
    <name type="scientific">Thiothrix eikelboomii</name>
    <dbReference type="NCBI Taxonomy" id="92487"/>
    <lineage>
        <taxon>Bacteria</taxon>
        <taxon>Pseudomonadati</taxon>
        <taxon>Pseudomonadota</taxon>
        <taxon>Gammaproteobacteria</taxon>
        <taxon>Thiotrichales</taxon>
        <taxon>Thiotrichaceae</taxon>
        <taxon>Thiothrix</taxon>
    </lineage>
</organism>
<dbReference type="EMBL" id="FUYB01000002">
    <property type="protein sequence ID" value="SKA69559.1"/>
    <property type="molecule type" value="Genomic_DNA"/>
</dbReference>
<dbReference type="Proteomes" id="UP000190460">
    <property type="component" value="Unassembled WGS sequence"/>
</dbReference>
<dbReference type="InterPro" id="IPR011644">
    <property type="entry name" value="Heme_NO-bd"/>
</dbReference>
<protein>
    <submittedName>
        <fullName evidence="2">Haem-NO-binding</fullName>
    </submittedName>
</protein>
<evidence type="ECO:0000313" key="2">
    <source>
        <dbReference type="EMBL" id="SKA69559.1"/>
    </source>
</evidence>
<keyword evidence="3" id="KW-1185">Reference proteome</keyword>
<dbReference type="InterPro" id="IPR038158">
    <property type="entry name" value="H-NOX_domain_sf"/>
</dbReference>
<dbReference type="Pfam" id="PF07700">
    <property type="entry name" value="HNOB"/>
    <property type="match status" value="1"/>
</dbReference>
<dbReference type="InterPro" id="IPR024096">
    <property type="entry name" value="NO_sig/Golgi_transp_ligand-bd"/>
</dbReference>